<proteinExistence type="predicted"/>
<feature type="domain" description="Alpha/beta hydrolase fold-3" evidence="2">
    <location>
        <begin position="82"/>
        <end position="292"/>
    </location>
</feature>
<dbReference type="EMBL" id="CCYA01000265">
    <property type="protein sequence ID" value="CEH17741.1"/>
    <property type="molecule type" value="Genomic_DNA"/>
</dbReference>
<dbReference type="InterPro" id="IPR050300">
    <property type="entry name" value="GDXG_lipolytic_enzyme"/>
</dbReference>
<dbReference type="Proteomes" id="UP000054845">
    <property type="component" value="Unassembled WGS sequence"/>
</dbReference>
<keyword evidence="1" id="KW-0378">Hydrolase</keyword>
<dbReference type="PANTHER" id="PTHR48081:SF8">
    <property type="entry name" value="ALPHA_BETA HYDROLASE FOLD-3 DOMAIN-CONTAINING PROTEIN-RELATED"/>
    <property type="match status" value="1"/>
</dbReference>
<sequence length="319" mass="34643">MAGSSAKVSSKNYWMAYIGQRAALSLAGPSKSFYLGKQREHRVLPIPTRHGDVQCWVYDAASGTKLNLHTVQSRSTGAPIHVSIHGGGCILSSPWEDDHINSHLAGLGMVVVSPVYSCAPQKRFPVAEEEVYDVCKWLSTKSGEAYGWDSSRISVSGFSAGGKLALNIAQQAHAENNETLRLRALAPYFTMFDVTRSKRHSKHSNMFPIVPAWQLALVQAVYFPDIASRSTPLASPYHDPALAEACRGIPLLITTGGRDTLGVEGDEVAHRLGGAGVDVTHKCFEDADHAYTHKGSKETARESIIMLGDFLTKHLSLES</sequence>
<dbReference type="GO" id="GO:0016787">
    <property type="term" value="F:hydrolase activity"/>
    <property type="evidence" value="ECO:0007669"/>
    <property type="project" value="UniProtKB-KW"/>
</dbReference>
<evidence type="ECO:0000313" key="3">
    <source>
        <dbReference type="EMBL" id="CEH17741.1"/>
    </source>
</evidence>
<evidence type="ECO:0000313" key="4">
    <source>
        <dbReference type="Proteomes" id="UP000054845"/>
    </source>
</evidence>
<dbReference type="AlphaFoldDB" id="A0A0P1BLU9"/>
<organism evidence="3 4">
    <name type="scientific">Ceraceosorus bombacis</name>
    <dbReference type="NCBI Taxonomy" id="401625"/>
    <lineage>
        <taxon>Eukaryota</taxon>
        <taxon>Fungi</taxon>
        <taxon>Dikarya</taxon>
        <taxon>Basidiomycota</taxon>
        <taxon>Ustilaginomycotina</taxon>
        <taxon>Exobasidiomycetes</taxon>
        <taxon>Ceraceosorales</taxon>
        <taxon>Ceraceosoraceae</taxon>
        <taxon>Ceraceosorus</taxon>
    </lineage>
</organism>
<evidence type="ECO:0000259" key="2">
    <source>
        <dbReference type="Pfam" id="PF07859"/>
    </source>
</evidence>
<dbReference type="InterPro" id="IPR013094">
    <property type="entry name" value="AB_hydrolase_3"/>
</dbReference>
<dbReference type="STRING" id="401625.A0A0P1BLU9"/>
<accession>A0A0P1BLU9</accession>
<reference evidence="3 4" key="1">
    <citation type="submission" date="2014-09" db="EMBL/GenBank/DDBJ databases">
        <authorList>
            <person name="Magalhaes I.L.F."/>
            <person name="Oliveira U."/>
            <person name="Santos F.R."/>
            <person name="Vidigal T.H.D.A."/>
            <person name="Brescovit A.D."/>
            <person name="Santos A.J."/>
        </authorList>
    </citation>
    <scope>NUCLEOTIDE SEQUENCE [LARGE SCALE GENOMIC DNA]</scope>
</reference>
<protein>
    <submittedName>
        <fullName evidence="3">Arylacetamide deacetylase</fullName>
    </submittedName>
</protein>
<keyword evidence="4" id="KW-1185">Reference proteome</keyword>
<evidence type="ECO:0000256" key="1">
    <source>
        <dbReference type="ARBA" id="ARBA00022801"/>
    </source>
</evidence>
<name>A0A0P1BLU9_9BASI</name>
<dbReference type="InterPro" id="IPR029058">
    <property type="entry name" value="AB_hydrolase_fold"/>
</dbReference>
<dbReference type="OrthoDB" id="408631at2759"/>
<dbReference type="Pfam" id="PF07859">
    <property type="entry name" value="Abhydrolase_3"/>
    <property type="match status" value="1"/>
</dbReference>
<dbReference type="SUPFAM" id="SSF53474">
    <property type="entry name" value="alpha/beta-Hydrolases"/>
    <property type="match status" value="1"/>
</dbReference>
<dbReference type="Gene3D" id="3.40.50.1820">
    <property type="entry name" value="alpha/beta hydrolase"/>
    <property type="match status" value="1"/>
</dbReference>
<dbReference type="PANTHER" id="PTHR48081">
    <property type="entry name" value="AB HYDROLASE SUPERFAMILY PROTEIN C4A8.06C"/>
    <property type="match status" value="1"/>
</dbReference>